<keyword evidence="2" id="KW-1185">Reference proteome</keyword>
<dbReference type="InterPro" id="IPR036857">
    <property type="entry name" value="Thyroglobulin_1_sf"/>
</dbReference>
<protein>
    <submittedName>
        <fullName evidence="1">Uncharacterized protein</fullName>
    </submittedName>
</protein>
<evidence type="ECO:0000313" key="2">
    <source>
        <dbReference type="Proteomes" id="UP000053766"/>
    </source>
</evidence>
<reference evidence="1 2" key="1">
    <citation type="submission" date="2013-11" db="EMBL/GenBank/DDBJ databases">
        <title>Draft genome of the bovine lungworm Dictyocaulus viviparus.</title>
        <authorList>
            <person name="Mitreva M."/>
        </authorList>
    </citation>
    <scope>NUCLEOTIDE SEQUENCE [LARGE SCALE GENOMIC DNA]</scope>
    <source>
        <strain evidence="1 2">HannoverDv2000</strain>
    </source>
</reference>
<sequence length="70" mass="7783">MIQCDTDGCFCVAAHNGLIAFDTRTNSTNTFPHCSNCYKLLKQLFAHGDPPKGTFIPKCDVAYAFKHFLP</sequence>
<dbReference type="OrthoDB" id="5835084at2759"/>
<dbReference type="Proteomes" id="UP000053766">
    <property type="component" value="Unassembled WGS sequence"/>
</dbReference>
<reference evidence="2" key="2">
    <citation type="journal article" date="2016" name="Sci. Rep.">
        <title>Dictyocaulus viviparus genome, variome and transcriptome elucidate lungworm biology and support future intervention.</title>
        <authorList>
            <person name="McNulty S.N."/>
            <person name="Strube C."/>
            <person name="Rosa B.A."/>
            <person name="Martin J.C."/>
            <person name="Tyagi R."/>
            <person name="Choi Y.J."/>
            <person name="Wang Q."/>
            <person name="Hallsworth Pepin K."/>
            <person name="Zhang X."/>
            <person name="Ozersky P."/>
            <person name="Wilson R.K."/>
            <person name="Sternberg P.W."/>
            <person name="Gasser R.B."/>
            <person name="Mitreva M."/>
        </authorList>
    </citation>
    <scope>NUCLEOTIDE SEQUENCE [LARGE SCALE GENOMIC DNA]</scope>
    <source>
        <strain evidence="2">HannoverDv2000</strain>
    </source>
</reference>
<organism evidence="1 2">
    <name type="scientific">Dictyocaulus viviparus</name>
    <name type="common">Bovine lungworm</name>
    <dbReference type="NCBI Taxonomy" id="29172"/>
    <lineage>
        <taxon>Eukaryota</taxon>
        <taxon>Metazoa</taxon>
        <taxon>Ecdysozoa</taxon>
        <taxon>Nematoda</taxon>
        <taxon>Chromadorea</taxon>
        <taxon>Rhabditida</taxon>
        <taxon>Rhabditina</taxon>
        <taxon>Rhabditomorpha</taxon>
        <taxon>Strongyloidea</taxon>
        <taxon>Metastrongylidae</taxon>
        <taxon>Dictyocaulus</taxon>
    </lineage>
</organism>
<accession>A0A0D8Y6I5</accession>
<evidence type="ECO:0000313" key="1">
    <source>
        <dbReference type="EMBL" id="KJH50176.1"/>
    </source>
</evidence>
<dbReference type="STRING" id="29172.A0A0D8Y6I5"/>
<name>A0A0D8Y6I5_DICVI</name>
<dbReference type="AlphaFoldDB" id="A0A0D8Y6I5"/>
<proteinExistence type="predicted"/>
<gene>
    <name evidence="1" type="ORF">DICVIV_03684</name>
</gene>
<dbReference type="EMBL" id="KN716213">
    <property type="protein sequence ID" value="KJH50176.1"/>
    <property type="molecule type" value="Genomic_DNA"/>
</dbReference>
<dbReference type="SUPFAM" id="SSF57610">
    <property type="entry name" value="Thyroglobulin type-1 domain"/>
    <property type="match status" value="1"/>
</dbReference>